<dbReference type="AlphaFoldDB" id="F9FP53"/>
<feature type="region of interest" description="Disordered" evidence="1">
    <location>
        <begin position="45"/>
        <end position="74"/>
    </location>
</feature>
<evidence type="ECO:0000256" key="2">
    <source>
        <dbReference type="SAM" id="SignalP"/>
    </source>
</evidence>
<dbReference type="PaxDb" id="5507-FOXG_14788P0"/>
<reference evidence="3" key="1">
    <citation type="journal article" date="2012" name="Mol. Plant Microbe Interact.">
        <title>A highly conserved effector in Fusarium oxysporum is required for full virulence on Arabidopsis.</title>
        <authorList>
            <person name="Thatcher L.F."/>
            <person name="Gardiner D.M."/>
            <person name="Kazan K."/>
            <person name="Manners J."/>
        </authorList>
    </citation>
    <scope>NUCLEOTIDE SEQUENCE [LARGE SCALE GENOMIC DNA]</scope>
    <source>
        <strain evidence="3">Fo5176</strain>
    </source>
</reference>
<evidence type="ECO:0000256" key="1">
    <source>
        <dbReference type="SAM" id="MobiDB-lite"/>
    </source>
</evidence>
<dbReference type="OrthoDB" id="5080513at2759"/>
<feature type="region of interest" description="Disordered" evidence="1">
    <location>
        <begin position="96"/>
        <end position="118"/>
    </location>
</feature>
<dbReference type="EMBL" id="AFQF01002467">
    <property type="protein sequence ID" value="EGU81288.1"/>
    <property type="molecule type" value="Genomic_DNA"/>
</dbReference>
<feature type="compositionally biased region" description="Basic and acidic residues" evidence="1">
    <location>
        <begin position="50"/>
        <end position="74"/>
    </location>
</feature>
<accession>F9FP53</accession>
<evidence type="ECO:0000313" key="3">
    <source>
        <dbReference type="EMBL" id="EGU81288.1"/>
    </source>
</evidence>
<comment type="caution">
    <text evidence="3">The sequence shown here is derived from an EMBL/GenBank/DDBJ whole genome shotgun (WGS) entry which is preliminary data.</text>
</comment>
<feature type="chain" id="PRO_5003389646" description="BZIP domain-containing protein" evidence="2">
    <location>
        <begin position="41"/>
        <end position="322"/>
    </location>
</feature>
<feature type="compositionally biased region" description="Basic and acidic residues" evidence="1">
    <location>
        <begin position="176"/>
        <end position="186"/>
    </location>
</feature>
<evidence type="ECO:0008006" key="4">
    <source>
        <dbReference type="Google" id="ProtNLM"/>
    </source>
</evidence>
<proteinExistence type="predicted"/>
<sequence>MCQWAANIIALLSGPQKIGQRNQPPALILFLSIITRLCCATQQPRPVDTMTRKESGTPKRESAEKDQGARNHRDSSVESCIVLAISTIVAAPHVTRSADSEASMVKESPVTPDEQPIKSEEEDRIGMLMSLSMVEPSGQCKATTPEPLDFSCHEHQKQKCETLSILVDYGIPEQRFEESTTEERSDIPAMKDTPGSIPDLLLRRNPQKATATYLETIAVKNKIAKEEELQKKLQDKMDYNCNVILDCNVSIDVERRAIESARRRGRPFWIPWSMERQRYLTSKRKNLQKKNAEMEGVRKRRCKKLDGLMSEKHKLEEDVTAY</sequence>
<organism evidence="3">
    <name type="scientific">Fusarium oxysporum (strain Fo5176)</name>
    <name type="common">Fusarium vascular wilt</name>
    <dbReference type="NCBI Taxonomy" id="660025"/>
    <lineage>
        <taxon>Eukaryota</taxon>
        <taxon>Fungi</taxon>
        <taxon>Dikarya</taxon>
        <taxon>Ascomycota</taxon>
        <taxon>Pezizomycotina</taxon>
        <taxon>Sordariomycetes</taxon>
        <taxon>Hypocreomycetidae</taxon>
        <taxon>Hypocreales</taxon>
        <taxon>Nectriaceae</taxon>
        <taxon>Fusarium</taxon>
        <taxon>Fusarium oxysporum species complex</taxon>
    </lineage>
</organism>
<feature type="signal peptide" evidence="2">
    <location>
        <begin position="1"/>
        <end position="40"/>
    </location>
</feature>
<protein>
    <recommendedName>
        <fullName evidence="4">BZIP domain-containing protein</fullName>
    </recommendedName>
</protein>
<feature type="region of interest" description="Disordered" evidence="1">
    <location>
        <begin position="176"/>
        <end position="197"/>
    </location>
</feature>
<gene>
    <name evidence="3" type="ORF">FOXB_08183</name>
</gene>
<name>F9FP53_FUSOF</name>
<keyword evidence="2" id="KW-0732">Signal</keyword>